<gene>
    <name evidence="1" type="ORF">M422DRAFT_191226</name>
</gene>
<feature type="non-terminal residue" evidence="1">
    <location>
        <position position="1"/>
    </location>
</feature>
<dbReference type="EMBL" id="KN837341">
    <property type="protein sequence ID" value="KIJ27267.1"/>
    <property type="molecule type" value="Genomic_DNA"/>
</dbReference>
<dbReference type="Proteomes" id="UP000054279">
    <property type="component" value="Unassembled WGS sequence"/>
</dbReference>
<proteinExistence type="predicted"/>
<accession>A0A0C9UDW7</accession>
<sequence length="125" mass="14163">MTQHPYHKGVLAAFGYNAGQRHIRVFGHVRNLKNKKLSRQARIQKDQQVLGALTLAWNIIATRAPKEAVDILMRELEEVHIPLMSTDEEEDAGVGYTFEINGKTYTFPTAKRSPSEAYMSQNYSA</sequence>
<name>A0A0C9UDW7_SPHS4</name>
<organism evidence="1 2">
    <name type="scientific">Sphaerobolus stellatus (strain SS14)</name>
    <dbReference type="NCBI Taxonomy" id="990650"/>
    <lineage>
        <taxon>Eukaryota</taxon>
        <taxon>Fungi</taxon>
        <taxon>Dikarya</taxon>
        <taxon>Basidiomycota</taxon>
        <taxon>Agaricomycotina</taxon>
        <taxon>Agaricomycetes</taxon>
        <taxon>Phallomycetidae</taxon>
        <taxon>Geastrales</taxon>
        <taxon>Sphaerobolaceae</taxon>
        <taxon>Sphaerobolus</taxon>
    </lineage>
</organism>
<evidence type="ECO:0000313" key="1">
    <source>
        <dbReference type="EMBL" id="KIJ27267.1"/>
    </source>
</evidence>
<keyword evidence="2" id="KW-1185">Reference proteome</keyword>
<dbReference type="HOGENOM" id="CLU_146429_0_0_1"/>
<evidence type="ECO:0000313" key="2">
    <source>
        <dbReference type="Proteomes" id="UP000054279"/>
    </source>
</evidence>
<dbReference type="OrthoDB" id="2633226at2759"/>
<dbReference type="AlphaFoldDB" id="A0A0C9UDW7"/>
<protein>
    <submittedName>
        <fullName evidence="1">Uncharacterized protein</fullName>
    </submittedName>
</protein>
<reference evidence="1 2" key="1">
    <citation type="submission" date="2014-06" db="EMBL/GenBank/DDBJ databases">
        <title>Evolutionary Origins and Diversification of the Mycorrhizal Mutualists.</title>
        <authorList>
            <consortium name="DOE Joint Genome Institute"/>
            <consortium name="Mycorrhizal Genomics Consortium"/>
            <person name="Kohler A."/>
            <person name="Kuo A."/>
            <person name="Nagy L.G."/>
            <person name="Floudas D."/>
            <person name="Copeland A."/>
            <person name="Barry K.W."/>
            <person name="Cichocki N."/>
            <person name="Veneault-Fourrey C."/>
            <person name="LaButti K."/>
            <person name="Lindquist E.A."/>
            <person name="Lipzen A."/>
            <person name="Lundell T."/>
            <person name="Morin E."/>
            <person name="Murat C."/>
            <person name="Riley R."/>
            <person name="Ohm R."/>
            <person name="Sun H."/>
            <person name="Tunlid A."/>
            <person name="Henrissat B."/>
            <person name="Grigoriev I.V."/>
            <person name="Hibbett D.S."/>
            <person name="Martin F."/>
        </authorList>
    </citation>
    <scope>NUCLEOTIDE SEQUENCE [LARGE SCALE GENOMIC DNA]</scope>
    <source>
        <strain evidence="1 2">SS14</strain>
    </source>
</reference>